<keyword evidence="1" id="KW-0732">Signal</keyword>
<gene>
    <name evidence="2" type="ORF">PLUT1463_LOCUS1235</name>
</gene>
<feature type="signal peptide" evidence="1">
    <location>
        <begin position="1"/>
        <end position="18"/>
    </location>
</feature>
<evidence type="ECO:0000256" key="1">
    <source>
        <dbReference type="SAM" id="SignalP"/>
    </source>
</evidence>
<proteinExistence type="predicted"/>
<sequence length="178" mass="18874">MGLLLVMLFGAGLVPMSSRGGSSVFAPVRQRAARACIAMDAVSGSDRPIKKLLSDLQFLGPLRFIVQGSGAILESVAEVGSVTYKVLDSGAELATLKADTGSSDFEAHVRLSEVSGARFETKDKADGKTLFLIRLINQQGAPALTCLLQAESDDGDYDPSAVQFYNGLRDHFGESFIA</sequence>
<feature type="chain" id="PRO_5031461453" evidence="1">
    <location>
        <begin position="19"/>
        <end position="178"/>
    </location>
</feature>
<evidence type="ECO:0000313" key="2">
    <source>
        <dbReference type="EMBL" id="CAD8266936.1"/>
    </source>
</evidence>
<name>A0A7R9UJH6_DIALT</name>
<dbReference type="Gene3D" id="3.40.1570.10">
    <property type="entry name" value="HemS/ChuS/ChuX like domains"/>
    <property type="match status" value="1"/>
</dbReference>
<dbReference type="SUPFAM" id="SSF144064">
    <property type="entry name" value="Heme iron utilization protein-like"/>
    <property type="match status" value="1"/>
</dbReference>
<reference evidence="2" key="1">
    <citation type="submission" date="2021-01" db="EMBL/GenBank/DDBJ databases">
        <authorList>
            <person name="Corre E."/>
            <person name="Pelletier E."/>
            <person name="Niang G."/>
            <person name="Scheremetjew M."/>
            <person name="Finn R."/>
            <person name="Kale V."/>
            <person name="Holt S."/>
            <person name="Cochrane G."/>
            <person name="Meng A."/>
            <person name="Brown T."/>
            <person name="Cohen L."/>
        </authorList>
    </citation>
    <scope>NUCLEOTIDE SEQUENCE</scope>
    <source>
        <strain evidence="2">RCC1537</strain>
    </source>
</reference>
<accession>A0A7R9UJH6</accession>
<protein>
    <submittedName>
        <fullName evidence="2">Uncharacterized protein</fullName>
    </submittedName>
</protein>
<dbReference type="EMBL" id="HBEB01001858">
    <property type="protein sequence ID" value="CAD8266936.1"/>
    <property type="molecule type" value="Transcribed_RNA"/>
</dbReference>
<organism evidence="2">
    <name type="scientific">Diacronema lutheri</name>
    <name type="common">Unicellular marine alga</name>
    <name type="synonym">Monochrysis lutheri</name>
    <dbReference type="NCBI Taxonomy" id="2081491"/>
    <lineage>
        <taxon>Eukaryota</taxon>
        <taxon>Haptista</taxon>
        <taxon>Haptophyta</taxon>
        <taxon>Pavlovophyceae</taxon>
        <taxon>Pavlovales</taxon>
        <taxon>Pavlovaceae</taxon>
        <taxon>Diacronema</taxon>
    </lineage>
</organism>
<dbReference type="InterPro" id="IPR053733">
    <property type="entry name" value="Heme_Transport_Util_sf"/>
</dbReference>
<dbReference type="AlphaFoldDB" id="A0A7R9UJH6"/>